<dbReference type="GO" id="GO:0015562">
    <property type="term" value="F:efflux transmembrane transporter activity"/>
    <property type="evidence" value="ECO:0007669"/>
    <property type="project" value="InterPro"/>
</dbReference>
<gene>
    <name evidence="8" type="ORF">HELGO_WM24832</name>
</gene>
<evidence type="ECO:0008006" key="9">
    <source>
        <dbReference type="Google" id="ProtNLM"/>
    </source>
</evidence>
<sequence length="436" mass="50641">MKNNYYLNLKYILYCLLLLNISLKAASLEEALKKNIYNNPQVKVSIANYQAAEHDLERVKAGERPSLDVSGELGRERTQIDYSFDGNRELNERQARVVGRYNLFEGYKTTHEIREKKSALNVAKNQLLEKVNRSVSLMIQVYIEVLRKKALLEISENSYENHLETLEKVKLRLKAGDGYESNYRQTKARVKLAEGNMLLAKRTYMNAKINYKRFLNVFPDTDRMKQPFVNFQIDESKTEEFIRKAYKRNYKLETQKAQVAVSQSLYEQTKSSDYPTLDLEVSQAWNNNVHGFTGADNSQKVALVLNYNLYNGGADQASKLSALKRSELEENSLDDIKLNVEEQIRIAIMKYVMLEAQLEITEAQLEQLLGTQTLYELEYQNSKRTIIDLLNIKQEYSYARAQKINTQFDQLLTYYQFKSAMGELVDEFDLSDTLEL</sequence>
<dbReference type="GO" id="GO:0015288">
    <property type="term" value="F:porin activity"/>
    <property type="evidence" value="ECO:0007669"/>
    <property type="project" value="TreeGrafter"/>
</dbReference>
<dbReference type="SUPFAM" id="SSF56954">
    <property type="entry name" value="Outer membrane efflux proteins (OEP)"/>
    <property type="match status" value="1"/>
</dbReference>
<keyword evidence="6" id="KW-0472">Membrane</keyword>
<comment type="similarity">
    <text evidence="2">Belongs to the outer membrane factor (OMF) (TC 1.B.17) family.</text>
</comment>
<evidence type="ECO:0000256" key="2">
    <source>
        <dbReference type="ARBA" id="ARBA00007613"/>
    </source>
</evidence>
<name>A0A6S6TZ43_9BACT</name>
<dbReference type="EMBL" id="CACVAR010000375">
    <property type="protein sequence ID" value="CAA6824734.1"/>
    <property type="molecule type" value="Genomic_DNA"/>
</dbReference>
<keyword evidence="4" id="KW-1134">Transmembrane beta strand</keyword>
<evidence type="ECO:0000256" key="5">
    <source>
        <dbReference type="ARBA" id="ARBA00022692"/>
    </source>
</evidence>
<proteinExistence type="inferred from homology"/>
<protein>
    <recommendedName>
        <fullName evidence="9">Agglutination protein</fullName>
    </recommendedName>
</protein>
<dbReference type="PANTHER" id="PTHR30026">
    <property type="entry name" value="OUTER MEMBRANE PROTEIN TOLC"/>
    <property type="match status" value="1"/>
</dbReference>
<dbReference type="GO" id="GO:0009279">
    <property type="term" value="C:cell outer membrane"/>
    <property type="evidence" value="ECO:0007669"/>
    <property type="project" value="UniProtKB-SubCell"/>
</dbReference>
<evidence type="ECO:0000256" key="3">
    <source>
        <dbReference type="ARBA" id="ARBA00022448"/>
    </source>
</evidence>
<evidence type="ECO:0000256" key="1">
    <source>
        <dbReference type="ARBA" id="ARBA00004442"/>
    </source>
</evidence>
<keyword evidence="5" id="KW-0812">Transmembrane</keyword>
<evidence type="ECO:0000256" key="6">
    <source>
        <dbReference type="ARBA" id="ARBA00023136"/>
    </source>
</evidence>
<dbReference type="Gene3D" id="1.20.1600.10">
    <property type="entry name" value="Outer membrane efflux proteins (OEP)"/>
    <property type="match status" value="1"/>
</dbReference>
<evidence type="ECO:0000256" key="4">
    <source>
        <dbReference type="ARBA" id="ARBA00022452"/>
    </source>
</evidence>
<dbReference type="GO" id="GO:1990281">
    <property type="term" value="C:efflux pump complex"/>
    <property type="evidence" value="ECO:0007669"/>
    <property type="project" value="TreeGrafter"/>
</dbReference>
<dbReference type="PANTHER" id="PTHR30026:SF22">
    <property type="entry name" value="OUTER MEMBRANE EFFLUX PROTEIN"/>
    <property type="match status" value="1"/>
</dbReference>
<reference evidence="8" key="1">
    <citation type="submission" date="2020-01" db="EMBL/GenBank/DDBJ databases">
        <authorList>
            <person name="Meier V. D."/>
            <person name="Meier V D."/>
        </authorList>
    </citation>
    <scope>NUCLEOTIDE SEQUENCE</scope>
    <source>
        <strain evidence="8">HLG_WM_MAG_03</strain>
    </source>
</reference>
<organism evidence="8">
    <name type="scientific">uncultured Sulfurovum sp</name>
    <dbReference type="NCBI Taxonomy" id="269237"/>
    <lineage>
        <taxon>Bacteria</taxon>
        <taxon>Pseudomonadati</taxon>
        <taxon>Campylobacterota</taxon>
        <taxon>Epsilonproteobacteria</taxon>
        <taxon>Campylobacterales</taxon>
        <taxon>Sulfurovaceae</taxon>
        <taxon>Sulfurovum</taxon>
        <taxon>environmental samples</taxon>
    </lineage>
</organism>
<dbReference type="InterPro" id="IPR003423">
    <property type="entry name" value="OMP_efflux"/>
</dbReference>
<accession>A0A6S6TZ43</accession>
<dbReference type="InterPro" id="IPR051906">
    <property type="entry name" value="TolC-like"/>
</dbReference>
<keyword evidence="3" id="KW-0813">Transport</keyword>
<dbReference type="Pfam" id="PF02321">
    <property type="entry name" value="OEP"/>
    <property type="match status" value="2"/>
</dbReference>
<evidence type="ECO:0000313" key="8">
    <source>
        <dbReference type="EMBL" id="CAA6824734.1"/>
    </source>
</evidence>
<dbReference type="AlphaFoldDB" id="A0A6S6TZ43"/>
<keyword evidence="7" id="KW-0998">Cell outer membrane</keyword>
<comment type="subcellular location">
    <subcellularLocation>
        <location evidence="1">Cell outer membrane</location>
    </subcellularLocation>
</comment>
<evidence type="ECO:0000256" key="7">
    <source>
        <dbReference type="ARBA" id="ARBA00023237"/>
    </source>
</evidence>